<dbReference type="EMBL" id="CAJPIZ010020528">
    <property type="protein sequence ID" value="CAG2117319.1"/>
    <property type="molecule type" value="Genomic_DNA"/>
</dbReference>
<comment type="similarity">
    <text evidence="2">Belongs to the FRG1 family.</text>
</comment>
<evidence type="ECO:0000256" key="3">
    <source>
        <dbReference type="ARBA" id="ARBA00023242"/>
    </source>
</evidence>
<feature type="non-terminal residue" evidence="4">
    <location>
        <position position="1"/>
    </location>
</feature>
<protein>
    <submittedName>
        <fullName evidence="4">Uncharacterized protein</fullName>
    </submittedName>
</protein>
<evidence type="ECO:0000313" key="5">
    <source>
        <dbReference type="Proteomes" id="UP000759131"/>
    </source>
</evidence>
<keyword evidence="5" id="KW-1185">Reference proteome</keyword>
<gene>
    <name evidence="4" type="ORF">OSB1V03_LOCUS17272</name>
</gene>
<sequence>FSNTQIALKSGYNKYLSIDSKSRLVGRSEAIGSREQFEPVFQEKKLALLGSNGCFMSADEDNDLPYIIARSSTAGAEQMVKIRTNIDPEMVRRERIAKSTADEEKGSLKEAEVNYVKKFQSFQDKKLRINTGQTVVLESAKAEGRLHEVLLDRRAKMKSDKFCK</sequence>
<dbReference type="Pfam" id="PF06229">
    <property type="entry name" value="FRG1"/>
    <property type="match status" value="1"/>
</dbReference>
<dbReference type="Proteomes" id="UP000759131">
    <property type="component" value="Unassembled WGS sequence"/>
</dbReference>
<proteinExistence type="inferred from homology"/>
<evidence type="ECO:0000313" key="4">
    <source>
        <dbReference type="EMBL" id="CAD7638187.1"/>
    </source>
</evidence>
<accession>A0A7R9LAQ0</accession>
<dbReference type="AlphaFoldDB" id="A0A7R9LAQ0"/>
<reference evidence="4" key="1">
    <citation type="submission" date="2020-11" db="EMBL/GenBank/DDBJ databases">
        <authorList>
            <person name="Tran Van P."/>
        </authorList>
    </citation>
    <scope>NUCLEOTIDE SEQUENCE</scope>
</reference>
<comment type="subcellular location">
    <subcellularLocation>
        <location evidence="1">Nucleus</location>
        <location evidence="1">Nucleolus</location>
    </subcellularLocation>
</comment>
<dbReference type="SUPFAM" id="SSF50405">
    <property type="entry name" value="Actin-crosslinking proteins"/>
    <property type="match status" value="1"/>
</dbReference>
<organism evidence="4">
    <name type="scientific">Medioppia subpectinata</name>
    <dbReference type="NCBI Taxonomy" id="1979941"/>
    <lineage>
        <taxon>Eukaryota</taxon>
        <taxon>Metazoa</taxon>
        <taxon>Ecdysozoa</taxon>
        <taxon>Arthropoda</taxon>
        <taxon>Chelicerata</taxon>
        <taxon>Arachnida</taxon>
        <taxon>Acari</taxon>
        <taxon>Acariformes</taxon>
        <taxon>Sarcoptiformes</taxon>
        <taxon>Oribatida</taxon>
        <taxon>Brachypylina</taxon>
        <taxon>Oppioidea</taxon>
        <taxon>Oppiidae</taxon>
        <taxon>Medioppia</taxon>
    </lineage>
</organism>
<dbReference type="PANTHER" id="PTHR12928:SF0">
    <property type="entry name" value="FSHD REGION GENE 1"/>
    <property type="match status" value="1"/>
</dbReference>
<evidence type="ECO:0000256" key="2">
    <source>
        <dbReference type="ARBA" id="ARBA00010878"/>
    </source>
</evidence>
<evidence type="ECO:0000256" key="1">
    <source>
        <dbReference type="ARBA" id="ARBA00004604"/>
    </source>
</evidence>
<name>A0A7R9LAQ0_9ACAR</name>
<dbReference type="InterPro" id="IPR008999">
    <property type="entry name" value="Actin-crosslinking"/>
</dbReference>
<dbReference type="GO" id="GO:0051015">
    <property type="term" value="F:actin filament binding"/>
    <property type="evidence" value="ECO:0007669"/>
    <property type="project" value="TreeGrafter"/>
</dbReference>
<dbReference type="InterPro" id="IPR010414">
    <property type="entry name" value="FRG1"/>
</dbReference>
<dbReference type="GO" id="GO:0005730">
    <property type="term" value="C:nucleolus"/>
    <property type="evidence" value="ECO:0007669"/>
    <property type="project" value="UniProtKB-SubCell"/>
</dbReference>
<dbReference type="EMBL" id="OC875103">
    <property type="protein sequence ID" value="CAD7638187.1"/>
    <property type="molecule type" value="Genomic_DNA"/>
</dbReference>
<dbReference type="PANTHER" id="PTHR12928">
    <property type="entry name" value="FRG1 PROTEIN"/>
    <property type="match status" value="1"/>
</dbReference>
<dbReference type="GO" id="GO:0071013">
    <property type="term" value="C:catalytic step 2 spliceosome"/>
    <property type="evidence" value="ECO:0007669"/>
    <property type="project" value="TreeGrafter"/>
</dbReference>
<dbReference type="Gene3D" id="2.80.10.50">
    <property type="match status" value="1"/>
</dbReference>
<keyword evidence="3" id="KW-0539">Nucleus</keyword>
<dbReference type="OrthoDB" id="5539371at2759"/>
<dbReference type="GO" id="GO:0055120">
    <property type="term" value="C:striated muscle dense body"/>
    <property type="evidence" value="ECO:0007669"/>
    <property type="project" value="TreeGrafter"/>
</dbReference>